<evidence type="ECO:0000313" key="2">
    <source>
        <dbReference type="EMBL" id="MEN0644033.1"/>
    </source>
</evidence>
<sequence>MDFLVPICLAIILVGSVSVVAWMLSQKDLPLVTKFIPILIMEFAAIGFIYYGFIIQEDITNPYTILGFTMIFLAVIPLMIILLPHSKNMNKKGRDFN</sequence>
<accession>A0ABU9VJE9</accession>
<proteinExistence type="predicted"/>
<keyword evidence="1" id="KW-0472">Membrane</keyword>
<protein>
    <submittedName>
        <fullName evidence="2">Uncharacterized protein</fullName>
    </submittedName>
</protein>
<feature type="transmembrane region" description="Helical" evidence="1">
    <location>
        <begin position="6"/>
        <end position="24"/>
    </location>
</feature>
<comment type="caution">
    <text evidence="2">The sequence shown here is derived from an EMBL/GenBank/DDBJ whole genome shotgun (WGS) entry which is preliminary data.</text>
</comment>
<keyword evidence="3" id="KW-1185">Reference proteome</keyword>
<organism evidence="2 3">
    <name type="scientific">Alkalicoccobacillus gibsonii</name>
    <dbReference type="NCBI Taxonomy" id="79881"/>
    <lineage>
        <taxon>Bacteria</taxon>
        <taxon>Bacillati</taxon>
        <taxon>Bacillota</taxon>
        <taxon>Bacilli</taxon>
        <taxon>Bacillales</taxon>
        <taxon>Bacillaceae</taxon>
        <taxon>Alkalicoccobacillus</taxon>
    </lineage>
</organism>
<reference evidence="2 3" key="1">
    <citation type="submission" date="2024-03" db="EMBL/GenBank/DDBJ databases">
        <title>Bacilli Hybrid Assemblies.</title>
        <authorList>
            <person name="Kovac J."/>
        </authorList>
    </citation>
    <scope>NUCLEOTIDE SEQUENCE [LARGE SCALE GENOMIC DNA]</scope>
    <source>
        <strain evidence="2 3">FSL R7-0666</strain>
    </source>
</reference>
<feature type="transmembrane region" description="Helical" evidence="1">
    <location>
        <begin position="65"/>
        <end position="84"/>
    </location>
</feature>
<keyword evidence="1" id="KW-0812">Transmembrane</keyword>
<keyword evidence="1" id="KW-1133">Transmembrane helix</keyword>
<name>A0ABU9VJE9_9BACI</name>
<dbReference type="Proteomes" id="UP001418796">
    <property type="component" value="Unassembled WGS sequence"/>
</dbReference>
<evidence type="ECO:0000313" key="3">
    <source>
        <dbReference type="Proteomes" id="UP001418796"/>
    </source>
</evidence>
<feature type="transmembrane region" description="Helical" evidence="1">
    <location>
        <begin position="31"/>
        <end position="53"/>
    </location>
</feature>
<gene>
    <name evidence="2" type="ORF">MKY91_12795</name>
</gene>
<dbReference type="RefSeq" id="WP_343130812.1">
    <property type="nucleotide sequence ID" value="NZ_JBCITK010000001.1"/>
</dbReference>
<dbReference type="EMBL" id="JBCITK010000001">
    <property type="protein sequence ID" value="MEN0644033.1"/>
    <property type="molecule type" value="Genomic_DNA"/>
</dbReference>
<evidence type="ECO:0000256" key="1">
    <source>
        <dbReference type="SAM" id="Phobius"/>
    </source>
</evidence>